<dbReference type="Pfam" id="PF01728">
    <property type="entry name" value="FtsJ"/>
    <property type="match status" value="1"/>
</dbReference>
<feature type="active site" description="Proton acceptor" evidence="7">
    <location>
        <position position="182"/>
    </location>
</feature>
<evidence type="ECO:0000256" key="4">
    <source>
        <dbReference type="ARBA" id="ARBA00022679"/>
    </source>
</evidence>
<dbReference type="InterPro" id="IPR050082">
    <property type="entry name" value="RNA_methyltr_RlmE"/>
</dbReference>
<dbReference type="Gene3D" id="3.40.50.150">
    <property type="entry name" value="Vaccinia Virus protein VP39"/>
    <property type="match status" value="1"/>
</dbReference>
<accession>A0A2P6U1P0</accession>
<gene>
    <name evidence="9" type="ORF">C2E21_1168</name>
</gene>
<dbReference type="PANTHER" id="PTHR10920">
    <property type="entry name" value="RIBOSOMAL RNA METHYLTRANSFERASE"/>
    <property type="match status" value="1"/>
</dbReference>
<evidence type="ECO:0000256" key="3">
    <source>
        <dbReference type="ARBA" id="ARBA00022603"/>
    </source>
</evidence>
<comment type="similarity">
    <text evidence="1">Belongs to the class I-like SAM-binding methyltransferase superfamily. RNA methyltransferase RlmE family.</text>
</comment>
<keyword evidence="2" id="KW-0698">rRNA processing</keyword>
<proteinExistence type="inferred from homology"/>
<reference evidence="9 10" key="1">
    <citation type="journal article" date="2018" name="Plant J.">
        <title>Genome sequences of Chlorella sorokiniana UTEX 1602 and Micractinium conductrix SAG 241.80: implications to maltose excretion by a green alga.</title>
        <authorList>
            <person name="Arriola M.B."/>
            <person name="Velmurugan N."/>
            <person name="Zhang Y."/>
            <person name="Plunkett M.H."/>
            <person name="Hondzo H."/>
            <person name="Barney B.M."/>
        </authorList>
    </citation>
    <scope>NUCLEOTIDE SEQUENCE [LARGE SCALE GENOMIC DNA]</scope>
    <source>
        <strain evidence="10">UTEX 1602</strain>
    </source>
</reference>
<evidence type="ECO:0000256" key="1">
    <source>
        <dbReference type="ARBA" id="ARBA00009258"/>
    </source>
</evidence>
<keyword evidence="4" id="KW-0808">Transferase</keyword>
<name>A0A2P6U1P0_CHLSO</name>
<dbReference type="InterPro" id="IPR015507">
    <property type="entry name" value="rRNA-MeTfrase_E"/>
</dbReference>
<dbReference type="CDD" id="cd02440">
    <property type="entry name" value="AdoMet_MTases"/>
    <property type="match status" value="1"/>
</dbReference>
<dbReference type="GO" id="GO:0008650">
    <property type="term" value="F:rRNA (uridine-2'-O-)-methyltransferase activity"/>
    <property type="evidence" value="ECO:0007669"/>
    <property type="project" value="TreeGrafter"/>
</dbReference>
<dbReference type="EMBL" id="LHPG02000002">
    <property type="protein sequence ID" value="PRW60231.1"/>
    <property type="molecule type" value="Genomic_DNA"/>
</dbReference>
<dbReference type="InterPro" id="IPR002877">
    <property type="entry name" value="RNA_MeTrfase_FtsJ_dom"/>
</dbReference>
<dbReference type="HAMAP" id="MF_01547">
    <property type="entry name" value="RNA_methyltr_E"/>
    <property type="match status" value="1"/>
</dbReference>
<dbReference type="OrthoDB" id="20105at2759"/>
<evidence type="ECO:0000313" key="10">
    <source>
        <dbReference type="Proteomes" id="UP000239899"/>
    </source>
</evidence>
<evidence type="ECO:0000256" key="6">
    <source>
        <dbReference type="ARBA" id="ARBA00041184"/>
    </source>
</evidence>
<dbReference type="PIRSF" id="PIRSF005461">
    <property type="entry name" value="23S_rRNA_mtase"/>
    <property type="match status" value="1"/>
</dbReference>
<keyword evidence="5 7" id="KW-0949">S-adenosyl-L-methionine</keyword>
<evidence type="ECO:0000256" key="5">
    <source>
        <dbReference type="ARBA" id="ARBA00022691"/>
    </source>
</evidence>
<keyword evidence="10" id="KW-1185">Reference proteome</keyword>
<dbReference type="STRING" id="3076.A0A2P6U1P0"/>
<dbReference type="SUPFAM" id="SSF53335">
    <property type="entry name" value="S-adenosyl-L-methionine-dependent methyltransferases"/>
    <property type="match status" value="1"/>
</dbReference>
<evidence type="ECO:0000256" key="2">
    <source>
        <dbReference type="ARBA" id="ARBA00022552"/>
    </source>
</evidence>
<evidence type="ECO:0000313" key="9">
    <source>
        <dbReference type="EMBL" id="PRW60231.1"/>
    </source>
</evidence>
<sequence>MASRARITRTGRVLEDTFFKKAKAQGYVARSAYKLLEIQQKHKLIPPGGQVLDLGCHPGAWLQVACESLGPLKKGGRVIGVDLQETKRPDKFCDERVTIVQADARELGAEFWLEHAPGGFDAVLSDMCHFTLGNSVADAYKSLELARTAWTIATGGEEAESLDPNMPWGRGVLKPGGSLVMKLLQGTGTQEFAAELRRDFTKVAWHRPKATRSESKEVFLLGLKRKQ</sequence>
<evidence type="ECO:0000256" key="7">
    <source>
        <dbReference type="PIRSR" id="PIRSR005461-1"/>
    </source>
</evidence>
<organism evidence="9 10">
    <name type="scientific">Chlorella sorokiniana</name>
    <name type="common">Freshwater green alga</name>
    <dbReference type="NCBI Taxonomy" id="3076"/>
    <lineage>
        <taxon>Eukaryota</taxon>
        <taxon>Viridiplantae</taxon>
        <taxon>Chlorophyta</taxon>
        <taxon>core chlorophytes</taxon>
        <taxon>Trebouxiophyceae</taxon>
        <taxon>Chlorellales</taxon>
        <taxon>Chlorellaceae</taxon>
        <taxon>Chlorella clade</taxon>
        <taxon>Chlorella</taxon>
    </lineage>
</organism>
<keyword evidence="3 9" id="KW-0489">Methyltransferase</keyword>
<dbReference type="AlphaFoldDB" id="A0A2P6U1P0"/>
<dbReference type="Proteomes" id="UP000239899">
    <property type="component" value="Unassembled WGS sequence"/>
</dbReference>
<evidence type="ECO:0000259" key="8">
    <source>
        <dbReference type="Pfam" id="PF01728"/>
    </source>
</evidence>
<dbReference type="InterPro" id="IPR029063">
    <property type="entry name" value="SAM-dependent_MTases_sf"/>
</dbReference>
<protein>
    <recommendedName>
        <fullName evidence="6">rRNA methyltransferase 2, mitochondrial</fullName>
    </recommendedName>
</protein>
<dbReference type="PANTHER" id="PTHR10920:SF18">
    <property type="entry name" value="RRNA METHYLTRANSFERASE 2, MITOCHONDRIAL"/>
    <property type="match status" value="1"/>
</dbReference>
<feature type="domain" description="Ribosomal RNA methyltransferase FtsJ" evidence="8">
    <location>
        <begin position="27"/>
        <end position="225"/>
    </location>
</feature>
<comment type="caution">
    <text evidence="9">The sequence shown here is derived from an EMBL/GenBank/DDBJ whole genome shotgun (WGS) entry which is preliminary data.</text>
</comment>